<dbReference type="GeneID" id="3548072"/>
<keyword evidence="2" id="KW-1185">Reference proteome</keyword>
<dbReference type="KEGG" id="tcr:511185.10"/>
<evidence type="ECO:0000313" key="2">
    <source>
        <dbReference type="Proteomes" id="UP000002296"/>
    </source>
</evidence>
<dbReference type="PaxDb" id="353153-Q4DPD3"/>
<dbReference type="RefSeq" id="XP_816232.1">
    <property type="nucleotide sequence ID" value="XM_811139.1"/>
</dbReference>
<dbReference type="AlphaFoldDB" id="Q4DPD3"/>
<organism evidence="1 2">
    <name type="scientific">Trypanosoma cruzi (strain CL Brener)</name>
    <dbReference type="NCBI Taxonomy" id="353153"/>
    <lineage>
        <taxon>Eukaryota</taxon>
        <taxon>Discoba</taxon>
        <taxon>Euglenozoa</taxon>
        <taxon>Kinetoplastea</taxon>
        <taxon>Metakinetoplastina</taxon>
        <taxon>Trypanosomatida</taxon>
        <taxon>Trypanosomatidae</taxon>
        <taxon>Trypanosoma</taxon>
        <taxon>Schizotrypanum</taxon>
    </lineage>
</organism>
<dbReference type="InParanoid" id="Q4DPD3"/>
<comment type="caution">
    <text evidence="1">The sequence shown here is derived from an EMBL/GenBank/DDBJ whole genome shotgun (WGS) entry which is preliminary data.</text>
</comment>
<reference evidence="1 2" key="1">
    <citation type="journal article" date="2005" name="Science">
        <title>The genome sequence of Trypanosoma cruzi, etiologic agent of Chagas disease.</title>
        <authorList>
            <person name="El-Sayed N.M."/>
            <person name="Myler P.J."/>
            <person name="Bartholomeu D.C."/>
            <person name="Nilsson D."/>
            <person name="Aggarwal G."/>
            <person name="Tran A.N."/>
            <person name="Ghedin E."/>
            <person name="Worthey E.A."/>
            <person name="Delcher A.L."/>
            <person name="Blandin G."/>
            <person name="Westenberger S.J."/>
            <person name="Caler E."/>
            <person name="Cerqueira G.C."/>
            <person name="Branche C."/>
            <person name="Haas B."/>
            <person name="Anupama A."/>
            <person name="Arner E."/>
            <person name="Aslund L."/>
            <person name="Attipoe P."/>
            <person name="Bontempi E."/>
            <person name="Bringaud F."/>
            <person name="Burton P."/>
            <person name="Cadag E."/>
            <person name="Campbell D.A."/>
            <person name="Carrington M."/>
            <person name="Crabtree J."/>
            <person name="Darban H."/>
            <person name="da Silveira J.F."/>
            <person name="de Jong P."/>
            <person name="Edwards K."/>
            <person name="Englund P.T."/>
            <person name="Fazelina G."/>
            <person name="Feldblyum T."/>
            <person name="Ferella M."/>
            <person name="Frasch A.C."/>
            <person name="Gull K."/>
            <person name="Horn D."/>
            <person name="Hou L."/>
            <person name="Huang Y."/>
            <person name="Kindlund E."/>
            <person name="Klingbeil M."/>
            <person name="Kluge S."/>
            <person name="Koo H."/>
            <person name="Lacerda D."/>
            <person name="Levin M.J."/>
            <person name="Lorenzi H."/>
            <person name="Louie T."/>
            <person name="Machado C.R."/>
            <person name="McCulloch R."/>
            <person name="McKenna A."/>
            <person name="Mizuno Y."/>
            <person name="Mottram J.C."/>
            <person name="Nelson S."/>
            <person name="Ochaya S."/>
            <person name="Osoegawa K."/>
            <person name="Pai G."/>
            <person name="Parsons M."/>
            <person name="Pentony M."/>
            <person name="Pettersson U."/>
            <person name="Pop M."/>
            <person name="Ramirez J.L."/>
            <person name="Rinta J."/>
            <person name="Robertson L."/>
            <person name="Salzberg S.L."/>
            <person name="Sanchez D.O."/>
            <person name="Seyler A."/>
            <person name="Sharma R."/>
            <person name="Shetty J."/>
            <person name="Simpson A.J."/>
            <person name="Sisk E."/>
            <person name="Tammi M.T."/>
            <person name="Tarleton R."/>
            <person name="Teixeira S."/>
            <person name="Van Aken S."/>
            <person name="Vogt C."/>
            <person name="Ward P.N."/>
            <person name="Wickstead B."/>
            <person name="Wortman J."/>
            <person name="White O."/>
            <person name="Fraser C.M."/>
            <person name="Stuart K.D."/>
            <person name="Andersson B."/>
        </authorList>
    </citation>
    <scope>NUCLEOTIDE SEQUENCE [LARGE SCALE GENOMIC DNA]</scope>
    <source>
        <strain evidence="1 2">CL Brener</strain>
    </source>
</reference>
<gene>
    <name evidence="1" type="ORF">Tc00.1047053511185.10</name>
</gene>
<evidence type="ECO:0000313" key="1">
    <source>
        <dbReference type="EMBL" id="EAN94381.1"/>
    </source>
</evidence>
<protein>
    <submittedName>
        <fullName evidence="1">Uncharacterized protein</fullName>
    </submittedName>
</protein>
<dbReference type="EMBL" id="AAHK01000281">
    <property type="protein sequence ID" value="EAN94381.1"/>
    <property type="molecule type" value="Genomic_DNA"/>
</dbReference>
<dbReference type="VEuPathDB" id="TriTrypDB:TcCLB.511185.10"/>
<sequence length="155" mass="17234">MRRRRAHHGFVGVLRPVLSALFVLALLTFPFIVWALQTDPEPALPSQPTVSKVIAPAAAQGNIHEDSLTVVVVSYPMTRRRNCLLHVLKATLYDWPKDESLVHEVLLVWNGVKETVPDELLALKSRCGNHPIPWRITGLSPLSSAPKLFSTSTMI</sequence>
<accession>Q4DPD3</accession>
<proteinExistence type="predicted"/>
<dbReference type="Proteomes" id="UP000002296">
    <property type="component" value="Unassembled WGS sequence"/>
</dbReference>
<name>Q4DPD3_TRYCC</name>